<accession>A0A7S0NB27</accession>
<keyword evidence="4" id="KW-0966">Cell projection</keyword>
<proteinExistence type="inferred from homology"/>
<dbReference type="Pfam" id="PF13868">
    <property type="entry name" value="TPH"/>
    <property type="match status" value="1"/>
</dbReference>
<evidence type="ECO:0000256" key="6">
    <source>
        <dbReference type="ARBA" id="ARBA00033773"/>
    </source>
</evidence>
<dbReference type="InterPro" id="IPR043596">
    <property type="entry name" value="CFAP53/TCHP"/>
</dbReference>
<dbReference type="EMBL" id="HBEP01031108">
    <property type="protein sequence ID" value="CAD8504363.1"/>
    <property type="molecule type" value="Transcribed_RNA"/>
</dbReference>
<comment type="subcellular location">
    <subcellularLocation>
        <location evidence="1">Cell projection</location>
        <location evidence="1">Cilium</location>
    </subcellularLocation>
</comment>
<dbReference type="PANTHER" id="PTHR31183">
    <property type="entry name" value="TRICHOPLEIN KERATIN FILAMENT-BINDING PROTEIN FAMILY MEMBER"/>
    <property type="match status" value="1"/>
</dbReference>
<sequence>MPGQHLSADYLILKRRQQEEHKVFYERVCKSNFLAGANAEWEIKTSGNIAAMKTQKRFDAIRRADSAALDARRQRLADMLGREQQAQEQGLALMEESPEQCKLRMETRAKMLGAKREAERQEFVRAAYERQWRLACDPLREKESQAILKATNAARAYQIGEKMQQYESEEQENRVFDSMWEQNRLDKLGREEREEGARLMMDHEQKAVLDRQVKELHEYRVGEQHLAADEAAVMQQQWGLESDESKRVEQLRADVVKKAYDELHQFNQHKRVQLSAYVKDEKEGDISRLHAVLERERTEDEKEARCRAAQAELTRTFAAHMMAQKRAAASHEAEQEAIRAVQMGKAWDKRLAEWGAEQSARENLMAQVLEERKIQVEVKLEQEKIDKVRSAHARECLNAELGRINVIEAVKDQEAKQVRLEHQALLKNQIKDKAFQSAASQYNKMQERMGSERAEAQYQAMLQEQMSKTMSNMEKFSLATKFPS</sequence>
<dbReference type="InterPro" id="IPR043597">
    <property type="entry name" value="TPH_dom"/>
</dbReference>
<evidence type="ECO:0000313" key="8">
    <source>
        <dbReference type="EMBL" id="CAD8504363.1"/>
    </source>
</evidence>
<dbReference type="GO" id="GO:0005929">
    <property type="term" value="C:cilium"/>
    <property type="evidence" value="ECO:0007669"/>
    <property type="project" value="UniProtKB-SubCell"/>
</dbReference>
<organism evidence="8">
    <name type="scientific">Phaeocystis antarctica</name>
    <dbReference type="NCBI Taxonomy" id="33657"/>
    <lineage>
        <taxon>Eukaryota</taxon>
        <taxon>Haptista</taxon>
        <taxon>Haptophyta</taxon>
        <taxon>Prymnesiophyceae</taxon>
        <taxon>Phaeocystales</taxon>
        <taxon>Phaeocystaceae</taxon>
        <taxon>Phaeocystis</taxon>
    </lineage>
</organism>
<feature type="domain" description="Trichohyalin-plectin-homology" evidence="7">
    <location>
        <begin position="135"/>
        <end position="473"/>
    </location>
</feature>
<evidence type="ECO:0000256" key="2">
    <source>
        <dbReference type="ARBA" id="ARBA00023054"/>
    </source>
</evidence>
<keyword evidence="3" id="KW-0969">Cilium</keyword>
<evidence type="ECO:0000256" key="1">
    <source>
        <dbReference type="ARBA" id="ARBA00004138"/>
    </source>
</evidence>
<evidence type="ECO:0000256" key="3">
    <source>
        <dbReference type="ARBA" id="ARBA00023069"/>
    </source>
</evidence>
<comment type="similarity">
    <text evidence="5">Belongs to the CFAP53 family.</text>
</comment>
<name>A0A7S0NB27_9EUKA</name>
<reference evidence="8" key="1">
    <citation type="submission" date="2021-01" db="EMBL/GenBank/DDBJ databases">
        <authorList>
            <person name="Corre E."/>
            <person name="Pelletier E."/>
            <person name="Niang G."/>
            <person name="Scheremetjew M."/>
            <person name="Finn R."/>
            <person name="Kale V."/>
            <person name="Holt S."/>
            <person name="Cochrane G."/>
            <person name="Meng A."/>
            <person name="Brown T."/>
            <person name="Cohen L."/>
        </authorList>
    </citation>
    <scope>NUCLEOTIDE SEQUENCE</scope>
    <source>
        <strain evidence="8">CCMP1374</strain>
    </source>
</reference>
<evidence type="ECO:0000256" key="5">
    <source>
        <dbReference type="ARBA" id="ARBA00033747"/>
    </source>
</evidence>
<evidence type="ECO:0000256" key="4">
    <source>
        <dbReference type="ARBA" id="ARBA00023273"/>
    </source>
</evidence>
<gene>
    <name evidence="8" type="ORF">PANT1444_LOCUS17546</name>
</gene>
<dbReference type="PANTHER" id="PTHR31183:SF1">
    <property type="entry name" value="CILIA- AND FLAGELLA-ASSOCIATED PROTEIN 53"/>
    <property type="match status" value="1"/>
</dbReference>
<keyword evidence="2" id="KW-0175">Coiled coil</keyword>
<protein>
    <recommendedName>
        <fullName evidence="6">Cilia- and flagella-associated protein 53</fullName>
    </recommendedName>
</protein>
<evidence type="ECO:0000259" key="7">
    <source>
        <dbReference type="Pfam" id="PF13868"/>
    </source>
</evidence>
<dbReference type="AlphaFoldDB" id="A0A7S0NB27"/>